<reference evidence="3" key="1">
    <citation type="journal article" date="2018" name="Nat. Microbiol.">
        <title>Leveraging single-cell genomics to expand the fungal tree of life.</title>
        <authorList>
            <person name="Ahrendt S.R."/>
            <person name="Quandt C.A."/>
            <person name="Ciobanu D."/>
            <person name="Clum A."/>
            <person name="Salamov A."/>
            <person name="Andreopoulos B."/>
            <person name="Cheng J.F."/>
            <person name="Woyke T."/>
            <person name="Pelin A."/>
            <person name="Henrissat B."/>
            <person name="Reynolds N.K."/>
            <person name="Benny G.L."/>
            <person name="Smith M.E."/>
            <person name="James T.Y."/>
            <person name="Grigoriev I.V."/>
        </authorList>
    </citation>
    <scope>NUCLEOTIDE SEQUENCE [LARGE SCALE GENOMIC DNA]</scope>
</reference>
<dbReference type="EMBL" id="KZ995107">
    <property type="protein sequence ID" value="RKO91352.1"/>
    <property type="molecule type" value="Genomic_DNA"/>
</dbReference>
<proteinExistence type="predicted"/>
<feature type="compositionally biased region" description="Gly residues" evidence="1">
    <location>
        <begin position="162"/>
        <end position="177"/>
    </location>
</feature>
<protein>
    <submittedName>
        <fullName evidence="2">Uncharacterized protein</fullName>
    </submittedName>
</protein>
<feature type="region of interest" description="Disordered" evidence="1">
    <location>
        <begin position="131"/>
        <end position="209"/>
    </location>
</feature>
<name>A0A4P9WG92_9FUNG</name>
<evidence type="ECO:0000313" key="3">
    <source>
        <dbReference type="Proteomes" id="UP000269721"/>
    </source>
</evidence>
<accession>A0A4P9WG92</accession>
<dbReference type="Proteomes" id="UP000269721">
    <property type="component" value="Unassembled WGS sequence"/>
</dbReference>
<evidence type="ECO:0000313" key="2">
    <source>
        <dbReference type="EMBL" id="RKO91352.1"/>
    </source>
</evidence>
<keyword evidence="3" id="KW-1185">Reference proteome</keyword>
<dbReference type="AlphaFoldDB" id="A0A4P9WG92"/>
<evidence type="ECO:0000256" key="1">
    <source>
        <dbReference type="SAM" id="MobiDB-lite"/>
    </source>
</evidence>
<gene>
    <name evidence="2" type="ORF">BDK51DRAFT_52298</name>
</gene>
<organism evidence="2 3">
    <name type="scientific">Blyttiomyces helicus</name>
    <dbReference type="NCBI Taxonomy" id="388810"/>
    <lineage>
        <taxon>Eukaryota</taxon>
        <taxon>Fungi</taxon>
        <taxon>Fungi incertae sedis</taxon>
        <taxon>Chytridiomycota</taxon>
        <taxon>Chytridiomycota incertae sedis</taxon>
        <taxon>Chytridiomycetes</taxon>
        <taxon>Chytridiomycetes incertae sedis</taxon>
        <taxon>Blyttiomyces</taxon>
    </lineage>
</organism>
<sequence length="254" mass="27453">MSELPPPHLLHPPPRPLSGLLSPTMYCCPFRQWRATKDLIATPLSAFGHMGGEPSTLLSFFKLAQLKDNLLQTLKTTTDEYIKGFVNLTAIGTMDLATASLYSPRRRNDPPIQQIRLTDASLRLLRTAHRHVQNRGSARDLEDLDGELPPNMHPDVSSSRGDGTGDAGGDGGPGVHAGEGESHDELDPVVCEGPGDGGVDTNPEDSDEEVLRKCGVHVETGEKMHPFLVHSLRITIPRNDFFPADGVSVANVSA</sequence>